<dbReference type="AlphaFoldDB" id="A0A918R1Q9"/>
<proteinExistence type="predicted"/>
<dbReference type="Proteomes" id="UP000636004">
    <property type="component" value="Unassembled WGS sequence"/>
</dbReference>
<protein>
    <submittedName>
        <fullName evidence="1">Uncharacterized protein</fullName>
    </submittedName>
</protein>
<comment type="caution">
    <text evidence="1">The sequence shown here is derived from an EMBL/GenBank/DDBJ whole genome shotgun (WGS) entry which is preliminary data.</text>
</comment>
<name>A0A918R1Q9_9FLAO</name>
<keyword evidence="2" id="KW-1185">Reference proteome</keyword>
<reference evidence="1" key="1">
    <citation type="journal article" date="2014" name="Int. J. Syst. Evol. Microbiol.">
        <title>Complete genome sequence of Corynebacterium casei LMG S-19264T (=DSM 44701T), isolated from a smear-ripened cheese.</title>
        <authorList>
            <consortium name="US DOE Joint Genome Institute (JGI-PGF)"/>
            <person name="Walter F."/>
            <person name="Albersmeier A."/>
            <person name="Kalinowski J."/>
            <person name="Ruckert C."/>
        </authorList>
    </citation>
    <scope>NUCLEOTIDE SEQUENCE</scope>
    <source>
        <strain evidence="1">KCTC 12710</strain>
    </source>
</reference>
<accession>A0A918R1Q9</accession>
<evidence type="ECO:0000313" key="1">
    <source>
        <dbReference type="EMBL" id="GGZ81952.1"/>
    </source>
</evidence>
<organism evidence="1 2">
    <name type="scientific">Algibacter mikhailovii</name>
    <dbReference type="NCBI Taxonomy" id="425498"/>
    <lineage>
        <taxon>Bacteria</taxon>
        <taxon>Pseudomonadati</taxon>
        <taxon>Bacteroidota</taxon>
        <taxon>Flavobacteriia</taxon>
        <taxon>Flavobacteriales</taxon>
        <taxon>Flavobacteriaceae</taxon>
        <taxon>Algibacter</taxon>
    </lineage>
</organism>
<dbReference type="EMBL" id="BMWZ01000004">
    <property type="protein sequence ID" value="GGZ81952.1"/>
    <property type="molecule type" value="Genomic_DNA"/>
</dbReference>
<evidence type="ECO:0000313" key="2">
    <source>
        <dbReference type="Proteomes" id="UP000636004"/>
    </source>
</evidence>
<sequence length="604" mass="69223">MLVQGQESEIRSMDDIVEQTVLPHLRALIHKLDNERLDFELDGVRTFDKPHNFLPGKIALGFSYLILATPKTAPEFDTYIHSYNDLAKMTLDMDNVKWGAYYYMLAIYRLQEAGLLDQVLDKDTLEILKVKLDWRKFVSIPEYKLQEGVPTNYYGVAFSIARLRFLMGWETEAGSNKLLEIMLSHIDEHSGVYGFSDETEGEGRFDRYSIVLIAELCARFLDTNAEVPKMLNERMRKSVDFILPLMNQTGAGLQYGRSIGPYGDGIFGEILSTAAMMGILSVEEMEAGYAFQTKVTERLMNFWYDSEMQSINFWENGRLTDPYRNKSRILDENLSLIHQHLSSYNFWKQLGYTSKRPGSEFSSWLMTLPRYNFTWFAKGKYERAHLTIRDNNQVIELPMVGGGKGFHEINSYFPIPYSIDMVQGSPFRRYPQLLPQLTLEDGVVVEPLSFFKSIRTEEEGSKLIVRIKQVELDRVKLSDGYWRERIPKPENRISVETTYVFDSGSMTRTDYITPNKPLKNVTLSMEFAGFSTDGVVNGNTVNYGDGVVQSFETKGYQNITVEPLEMSTKYASPVGAMSSLVKVSSKLDNFSEPITVSWTLNYQN</sequence>
<gene>
    <name evidence="1" type="ORF">GCM10007028_19540</name>
</gene>
<reference evidence="1" key="2">
    <citation type="submission" date="2020-09" db="EMBL/GenBank/DDBJ databases">
        <authorList>
            <person name="Sun Q."/>
            <person name="Kim S."/>
        </authorList>
    </citation>
    <scope>NUCLEOTIDE SEQUENCE</scope>
    <source>
        <strain evidence="1">KCTC 12710</strain>
    </source>
</reference>